<evidence type="ECO:0000313" key="3">
    <source>
        <dbReference type="Proteomes" id="UP000886687"/>
    </source>
</evidence>
<comment type="caution">
    <text evidence="2">The sequence shown here is derived from an EMBL/GenBank/DDBJ whole genome shotgun (WGS) entry which is preliminary data.</text>
</comment>
<dbReference type="AlphaFoldDB" id="A0A9E4K606"/>
<dbReference type="Pfam" id="PF13730">
    <property type="entry name" value="HTH_36"/>
    <property type="match status" value="1"/>
</dbReference>
<reference evidence="2" key="1">
    <citation type="journal article" date="2021" name="Proc. Natl. Acad. Sci. U.S.A.">
        <title>Global biogeography of chemosynthetic symbionts reveals both localized and globally distributed symbiont groups. .</title>
        <authorList>
            <person name="Osvatic J.T."/>
            <person name="Wilkins L.G.E."/>
            <person name="Leibrecht L."/>
            <person name="Leray M."/>
            <person name="Zauner S."/>
            <person name="Polzin J."/>
            <person name="Camacho Y."/>
            <person name="Gros O."/>
            <person name="van Gils J.A."/>
            <person name="Eisen J.A."/>
            <person name="Petersen J.M."/>
            <person name="Yuen B."/>
        </authorList>
    </citation>
    <scope>NUCLEOTIDE SEQUENCE</scope>
    <source>
        <strain evidence="2">MAGL173</strain>
    </source>
</reference>
<accession>A0A9E4K606</accession>
<sequence length="234" mass="25975">MSNVALAWAFSLKLKPSVKLTLLAMANRANSENDHLVFASISMLIKDTCLDRKTVISALGELRSSELIKDTGKRTGATNQVVVYRVEAQPQKQSQNRNRSKNGTVPLFPAKGPDFPCKGSQKRNTKTKGKPKEPKIYKKIRLAYLPDGVSMEAAKAYIDHRKTKGGNFTQRAFDLAMKEAAQAHKVGWNPDDAIDEAILRGWTGIKIDWLSPKQGKSDQSQQRDAALVLQEQVL</sequence>
<feature type="region of interest" description="Disordered" evidence="1">
    <location>
        <begin position="87"/>
        <end position="133"/>
    </location>
</feature>
<dbReference type="Proteomes" id="UP000886687">
    <property type="component" value="Unassembled WGS sequence"/>
</dbReference>
<dbReference type="EMBL" id="JAEPDI010000006">
    <property type="protein sequence ID" value="MCG7939503.1"/>
    <property type="molecule type" value="Genomic_DNA"/>
</dbReference>
<gene>
    <name evidence="2" type="ORF">JAZ04_11720</name>
</gene>
<evidence type="ECO:0000313" key="2">
    <source>
        <dbReference type="EMBL" id="MCG7939503.1"/>
    </source>
</evidence>
<name>A0A9E4K606_9GAMM</name>
<evidence type="ECO:0000256" key="1">
    <source>
        <dbReference type="SAM" id="MobiDB-lite"/>
    </source>
</evidence>
<feature type="compositionally biased region" description="Polar residues" evidence="1">
    <location>
        <begin position="90"/>
        <end position="103"/>
    </location>
</feature>
<protein>
    <submittedName>
        <fullName evidence="2">Helix-turn-helix domain-containing protein</fullName>
    </submittedName>
</protein>
<feature type="compositionally biased region" description="Basic residues" evidence="1">
    <location>
        <begin position="120"/>
        <end position="129"/>
    </location>
</feature>
<proteinExistence type="predicted"/>
<organism evidence="2 3">
    <name type="scientific">Candidatus Thiodiazotropha lotti</name>
    <dbReference type="NCBI Taxonomy" id="2792787"/>
    <lineage>
        <taxon>Bacteria</taxon>
        <taxon>Pseudomonadati</taxon>
        <taxon>Pseudomonadota</taxon>
        <taxon>Gammaproteobacteria</taxon>
        <taxon>Chromatiales</taxon>
        <taxon>Sedimenticolaceae</taxon>
        <taxon>Candidatus Thiodiazotropha</taxon>
    </lineage>
</organism>